<dbReference type="RefSeq" id="WP_248361847.1">
    <property type="nucleotide sequence ID" value="NZ_AP025591.1"/>
</dbReference>
<organism evidence="2 3">
    <name type="scientific">Anaeromyxobacter oryzae</name>
    <dbReference type="NCBI Taxonomy" id="2918170"/>
    <lineage>
        <taxon>Bacteria</taxon>
        <taxon>Pseudomonadati</taxon>
        <taxon>Myxococcota</taxon>
        <taxon>Myxococcia</taxon>
        <taxon>Myxococcales</taxon>
        <taxon>Cystobacterineae</taxon>
        <taxon>Anaeromyxobacteraceae</taxon>
        <taxon>Anaeromyxobacter</taxon>
    </lineage>
</organism>
<evidence type="ECO:0000313" key="2">
    <source>
        <dbReference type="EMBL" id="BDG03658.1"/>
    </source>
</evidence>
<protein>
    <recommendedName>
        <fullName evidence="1">EfeO-type cupredoxin-like domain-containing protein</fullName>
    </recommendedName>
</protein>
<evidence type="ECO:0000313" key="3">
    <source>
        <dbReference type="Proteomes" id="UP001162891"/>
    </source>
</evidence>
<dbReference type="PROSITE" id="PS51257">
    <property type="entry name" value="PROKAR_LIPOPROTEIN"/>
    <property type="match status" value="1"/>
</dbReference>
<dbReference type="EMBL" id="AP025591">
    <property type="protein sequence ID" value="BDG03658.1"/>
    <property type="molecule type" value="Genomic_DNA"/>
</dbReference>
<evidence type="ECO:0000259" key="1">
    <source>
        <dbReference type="Pfam" id="PF13473"/>
    </source>
</evidence>
<sequence length="110" mass="12036">MRPAALGMLLALGVAACHRGPAPGEPVRMTVTKNGYEPWRIPARRGEKLVLLVTRTTDQTCATELVIPEAGVNAPLPLGREVRIELTPEKTGELRFSCAMRMFQGVIEVR</sequence>
<dbReference type="SUPFAM" id="SSF49503">
    <property type="entry name" value="Cupredoxins"/>
    <property type="match status" value="1"/>
</dbReference>
<gene>
    <name evidence="2" type="ORF">AMOR_26540</name>
</gene>
<dbReference type="Proteomes" id="UP001162891">
    <property type="component" value="Chromosome"/>
</dbReference>
<accession>A0ABM7WW56</accession>
<feature type="domain" description="EfeO-type cupredoxin-like" evidence="1">
    <location>
        <begin position="18"/>
        <end position="107"/>
    </location>
</feature>
<dbReference type="Gene3D" id="2.60.40.420">
    <property type="entry name" value="Cupredoxins - blue copper proteins"/>
    <property type="match status" value="1"/>
</dbReference>
<reference evidence="3" key="1">
    <citation type="journal article" date="2022" name="Int. J. Syst. Evol. Microbiol.">
        <title>Anaeromyxobacter oryzae sp. nov., Anaeromyxobacter diazotrophicus sp. nov. and Anaeromyxobacter paludicola sp. nov., isolated from paddy soils.</title>
        <authorList>
            <person name="Itoh H."/>
            <person name="Xu Z."/>
            <person name="Mise K."/>
            <person name="Masuda Y."/>
            <person name="Ushijima N."/>
            <person name="Hayakawa C."/>
            <person name="Shiratori Y."/>
            <person name="Senoo K."/>
        </authorList>
    </citation>
    <scope>NUCLEOTIDE SEQUENCE [LARGE SCALE GENOMIC DNA]</scope>
    <source>
        <strain evidence="3">Red232</strain>
    </source>
</reference>
<dbReference type="InterPro" id="IPR008972">
    <property type="entry name" value="Cupredoxin"/>
</dbReference>
<name>A0ABM7WW56_9BACT</name>
<dbReference type="InterPro" id="IPR028096">
    <property type="entry name" value="EfeO_Cupredoxin"/>
</dbReference>
<keyword evidence="3" id="KW-1185">Reference proteome</keyword>
<proteinExistence type="predicted"/>
<dbReference type="Pfam" id="PF13473">
    <property type="entry name" value="Cupredoxin_1"/>
    <property type="match status" value="1"/>
</dbReference>